<dbReference type="EMBL" id="SUPK01000001">
    <property type="protein sequence ID" value="TJY44051.1"/>
    <property type="molecule type" value="Genomic_DNA"/>
</dbReference>
<proteinExistence type="predicted"/>
<name>A0A4U0FGK4_9BACL</name>
<dbReference type="Proteomes" id="UP000309673">
    <property type="component" value="Unassembled WGS sequence"/>
</dbReference>
<comment type="caution">
    <text evidence="2">The sequence shown here is derived from an EMBL/GenBank/DDBJ whole genome shotgun (WGS) entry which is preliminary data.</text>
</comment>
<dbReference type="PANTHER" id="PTHR33990">
    <property type="entry name" value="PROTEIN YJDN-RELATED"/>
    <property type="match status" value="1"/>
</dbReference>
<dbReference type="RefSeq" id="WP_136775771.1">
    <property type="nucleotide sequence ID" value="NZ_SUPK01000001.1"/>
</dbReference>
<reference evidence="2 3" key="1">
    <citation type="submission" date="2019-04" db="EMBL/GenBank/DDBJ databases">
        <title>Cohnella sp. nov., isolated from soil.</title>
        <authorList>
            <person name="Kim W."/>
        </authorList>
    </citation>
    <scope>NUCLEOTIDE SEQUENCE [LARGE SCALE GENOMIC DNA]</scope>
    <source>
        <strain evidence="2 3">CAU 1483</strain>
    </source>
</reference>
<dbReference type="PANTHER" id="PTHR33990:SF1">
    <property type="entry name" value="PROTEIN YJDN"/>
    <property type="match status" value="1"/>
</dbReference>
<dbReference type="SUPFAM" id="SSF54593">
    <property type="entry name" value="Glyoxalase/Bleomycin resistance protein/Dihydroxybiphenyl dioxygenase"/>
    <property type="match status" value="1"/>
</dbReference>
<evidence type="ECO:0000313" key="3">
    <source>
        <dbReference type="Proteomes" id="UP000309673"/>
    </source>
</evidence>
<organism evidence="2 3">
    <name type="scientific">Cohnella pontilimi</name>
    <dbReference type="NCBI Taxonomy" id="2564100"/>
    <lineage>
        <taxon>Bacteria</taxon>
        <taxon>Bacillati</taxon>
        <taxon>Bacillota</taxon>
        <taxon>Bacilli</taxon>
        <taxon>Bacillales</taxon>
        <taxon>Paenibacillaceae</taxon>
        <taxon>Cohnella</taxon>
    </lineage>
</organism>
<dbReference type="InterPro" id="IPR028973">
    <property type="entry name" value="PhnB-like"/>
</dbReference>
<keyword evidence="3" id="KW-1185">Reference proteome</keyword>
<dbReference type="OrthoDB" id="9795306at2"/>
<evidence type="ECO:0000259" key="1">
    <source>
        <dbReference type="Pfam" id="PF00903"/>
    </source>
</evidence>
<dbReference type="Pfam" id="PF00903">
    <property type="entry name" value="Glyoxalase"/>
    <property type="match status" value="1"/>
</dbReference>
<dbReference type="InterPro" id="IPR004360">
    <property type="entry name" value="Glyas_Fos-R_dOase_dom"/>
</dbReference>
<protein>
    <submittedName>
        <fullName evidence="2">VOC family protein</fullName>
    </submittedName>
</protein>
<accession>A0A4U0FGK4</accession>
<gene>
    <name evidence="2" type="ORF">E5161_01240</name>
</gene>
<sequence>MSMSLSPYLITNGNGKEAVAWYEEALNAKVLMVQSFGDMPADANHPIPDEAKDLILHAALQFGDSMMMISDTFPGNPHQIGNQVTIAVMVDDASLAKQIFEKLQQGGEVLMPLQETFWSPSYGMVKDKFGVTFHVSTENRK</sequence>
<dbReference type="Gene3D" id="3.10.180.10">
    <property type="entry name" value="2,3-Dihydroxybiphenyl 1,2-Dioxygenase, domain 1"/>
    <property type="match status" value="1"/>
</dbReference>
<evidence type="ECO:0000313" key="2">
    <source>
        <dbReference type="EMBL" id="TJY44051.1"/>
    </source>
</evidence>
<dbReference type="CDD" id="cd06588">
    <property type="entry name" value="PhnB_like"/>
    <property type="match status" value="1"/>
</dbReference>
<feature type="domain" description="Glyoxalase/fosfomycin resistance/dioxygenase" evidence="1">
    <location>
        <begin position="8"/>
        <end position="134"/>
    </location>
</feature>
<dbReference type="InterPro" id="IPR029068">
    <property type="entry name" value="Glyas_Bleomycin-R_OHBP_Dase"/>
</dbReference>
<dbReference type="AlphaFoldDB" id="A0A4U0FGK4"/>